<dbReference type="Proteomes" id="UP000051645">
    <property type="component" value="Unassembled WGS sequence"/>
</dbReference>
<protein>
    <submittedName>
        <fullName evidence="1">Uncharacterized protein</fullName>
    </submittedName>
</protein>
<proteinExistence type="predicted"/>
<gene>
    <name evidence="1" type="ORF">IV38_GL001157</name>
    <name evidence="2" type="ORF">IV40_GL000696</name>
</gene>
<dbReference type="AlphaFoldDB" id="A0A0R2FJX8"/>
<evidence type="ECO:0000313" key="3">
    <source>
        <dbReference type="Proteomes" id="UP000051645"/>
    </source>
</evidence>
<comment type="caution">
    <text evidence="1">The sequence shown here is derived from an EMBL/GenBank/DDBJ whole genome shotgun (WGS) entry which is preliminary data.</text>
</comment>
<dbReference type="PATRIC" id="fig|81857.3.peg.1163"/>
<dbReference type="EMBL" id="JQAZ01000002">
    <property type="protein sequence ID" value="KRN32644.1"/>
    <property type="molecule type" value="Genomic_DNA"/>
</dbReference>
<accession>A0A0R2FJX8</accession>
<keyword evidence="3" id="KW-1185">Reference proteome</keyword>
<dbReference type="STRING" id="81857.IV38_GL001157"/>
<dbReference type="EMBL" id="JQAT01000002">
    <property type="protein sequence ID" value="KRN28946.1"/>
    <property type="molecule type" value="Genomic_DNA"/>
</dbReference>
<dbReference type="RefSeq" id="WP_057768905.1">
    <property type="nucleotide sequence ID" value="NZ_JQAT01000002.1"/>
</dbReference>
<reference evidence="3 4" key="1">
    <citation type="journal article" date="2015" name="Genome Announc.">
        <title>Expanding the biotechnology potential of lactobacilli through comparative genomics of 213 strains and associated genera.</title>
        <authorList>
            <person name="Sun Z."/>
            <person name="Harris H.M."/>
            <person name="McCann A."/>
            <person name="Guo C."/>
            <person name="Argimon S."/>
            <person name="Zhang W."/>
            <person name="Yang X."/>
            <person name="Jeffery I.B."/>
            <person name="Cooney J.C."/>
            <person name="Kagawa T.F."/>
            <person name="Liu W."/>
            <person name="Song Y."/>
            <person name="Salvetti E."/>
            <person name="Wrobel A."/>
            <person name="Rasinkangas P."/>
            <person name="Parkhill J."/>
            <person name="Rea M.C."/>
            <person name="O'Sullivan O."/>
            <person name="Ritari J."/>
            <person name="Douillard F.P."/>
            <person name="Paul Ross R."/>
            <person name="Yang R."/>
            <person name="Briner A.E."/>
            <person name="Felis G.E."/>
            <person name="de Vos W.M."/>
            <person name="Barrangou R."/>
            <person name="Klaenhammer T.R."/>
            <person name="Caufield P.W."/>
            <person name="Cui Y."/>
            <person name="Zhang H."/>
            <person name="O'Toole P.W."/>
        </authorList>
    </citation>
    <scope>NUCLEOTIDE SEQUENCE [LARGE SCALE GENOMIC DNA]</scope>
    <source>
        <strain evidence="1 4">ATCC BAA-66</strain>
        <strain evidence="2 3">DSM 13344</strain>
    </source>
</reference>
<sequence length="107" mass="12129">MKQTRLASLKDNKDYIFRDLKLGEYDAARVKGEDDDYIVTFAAHDKPVAKYEVDLSEPVLSKYDEQEGTHLGDAYEEGSLTVVDFLNAVYRAVSGPDHFQGLRKLDL</sequence>
<evidence type="ECO:0000313" key="2">
    <source>
        <dbReference type="EMBL" id="KRN32644.1"/>
    </source>
</evidence>
<name>A0A0R2FJX8_9LACO</name>
<evidence type="ECO:0000313" key="4">
    <source>
        <dbReference type="Proteomes" id="UP000051751"/>
    </source>
</evidence>
<organism evidence="1 4">
    <name type="scientific">Lactobacillus selangorensis</name>
    <dbReference type="NCBI Taxonomy" id="81857"/>
    <lineage>
        <taxon>Bacteria</taxon>
        <taxon>Bacillati</taxon>
        <taxon>Bacillota</taxon>
        <taxon>Bacilli</taxon>
        <taxon>Lactobacillales</taxon>
        <taxon>Lactobacillaceae</taxon>
        <taxon>Lactobacillus</taxon>
    </lineage>
</organism>
<evidence type="ECO:0000313" key="1">
    <source>
        <dbReference type="EMBL" id="KRN28946.1"/>
    </source>
</evidence>
<dbReference type="Proteomes" id="UP000051751">
    <property type="component" value="Unassembled WGS sequence"/>
</dbReference>